<gene>
    <name evidence="4" type="ORF">Q0590_20745</name>
</gene>
<dbReference type="Pfam" id="PF03372">
    <property type="entry name" value="Exo_endo_phos"/>
    <property type="match status" value="1"/>
</dbReference>
<dbReference type="SUPFAM" id="SSF56219">
    <property type="entry name" value="DNase I-like"/>
    <property type="match status" value="1"/>
</dbReference>
<organism evidence="4 5">
    <name type="scientific">Rhodocytophaga aerolata</name>
    <dbReference type="NCBI Taxonomy" id="455078"/>
    <lineage>
        <taxon>Bacteria</taxon>
        <taxon>Pseudomonadati</taxon>
        <taxon>Bacteroidota</taxon>
        <taxon>Cytophagia</taxon>
        <taxon>Cytophagales</taxon>
        <taxon>Rhodocytophagaceae</taxon>
        <taxon>Rhodocytophaga</taxon>
    </lineage>
</organism>
<feature type="transmembrane region" description="Helical" evidence="2">
    <location>
        <begin position="58"/>
        <end position="79"/>
    </location>
</feature>
<accession>A0ABT8RBY2</accession>
<name>A0ABT8RBY2_9BACT</name>
<dbReference type="InterPro" id="IPR005135">
    <property type="entry name" value="Endo/exonuclease/phosphatase"/>
</dbReference>
<sequence>MKIALEVIGWLMLAFTLLPMIRTSLWFIRIMDFPRFQIALISLLILISYLTYFTVENVYQYIFLAALILVLLIQGRYIYPFTFLAPKQAQRSKENDPNNTICLMISNIRMENRKSKKYLQIVKDKKPDIILINEPDHWWAEQLAVLDKEYPYHVKKPIENTYGMIVYSKLEFVKANLQFLVQEDIPSVHAVIKLRSGEEIELCCVHPTPPTIGSNTEKREAELLIVGKNVKKSKRASIVAGDLNDVGWSHTTKLFQRISGLLDPRVGRGFFNTYNVFVPFFRYPLDHVFYDPRFKLVHLERLPKFGSDHFPILIQLLYKPEEKKEQHPKKADAEDKKEAEELIEKGVEES</sequence>
<protein>
    <submittedName>
        <fullName evidence="4">Endonuclease/exonuclease/phosphatase family protein</fullName>
    </submittedName>
</protein>
<keyword evidence="2" id="KW-0472">Membrane</keyword>
<feature type="transmembrane region" description="Helical" evidence="2">
    <location>
        <begin position="35"/>
        <end position="52"/>
    </location>
</feature>
<dbReference type="Proteomes" id="UP001168528">
    <property type="component" value="Unassembled WGS sequence"/>
</dbReference>
<comment type="caution">
    <text evidence="4">The sequence shown here is derived from an EMBL/GenBank/DDBJ whole genome shotgun (WGS) entry which is preliminary data.</text>
</comment>
<feature type="transmembrane region" description="Helical" evidence="2">
    <location>
        <begin position="7"/>
        <end position="28"/>
    </location>
</feature>
<keyword evidence="4" id="KW-0540">Nuclease</keyword>
<keyword evidence="2" id="KW-0812">Transmembrane</keyword>
<keyword evidence="4" id="KW-0255">Endonuclease</keyword>
<feature type="domain" description="Endonuclease/exonuclease/phosphatase" evidence="3">
    <location>
        <begin position="107"/>
        <end position="309"/>
    </location>
</feature>
<evidence type="ECO:0000256" key="2">
    <source>
        <dbReference type="SAM" id="Phobius"/>
    </source>
</evidence>
<evidence type="ECO:0000259" key="3">
    <source>
        <dbReference type="Pfam" id="PF03372"/>
    </source>
</evidence>
<keyword evidence="2" id="KW-1133">Transmembrane helix</keyword>
<dbReference type="InterPro" id="IPR036691">
    <property type="entry name" value="Endo/exonu/phosph_ase_sf"/>
</dbReference>
<dbReference type="Gene3D" id="3.60.10.10">
    <property type="entry name" value="Endonuclease/exonuclease/phosphatase"/>
    <property type="match status" value="1"/>
</dbReference>
<keyword evidence="4" id="KW-0378">Hydrolase</keyword>
<dbReference type="EMBL" id="JAUKPO010000013">
    <property type="protein sequence ID" value="MDO1448718.1"/>
    <property type="molecule type" value="Genomic_DNA"/>
</dbReference>
<evidence type="ECO:0000313" key="5">
    <source>
        <dbReference type="Proteomes" id="UP001168528"/>
    </source>
</evidence>
<evidence type="ECO:0000313" key="4">
    <source>
        <dbReference type="EMBL" id="MDO1448718.1"/>
    </source>
</evidence>
<dbReference type="RefSeq" id="WP_302039518.1">
    <property type="nucleotide sequence ID" value="NZ_JAUKPO010000013.1"/>
</dbReference>
<evidence type="ECO:0000256" key="1">
    <source>
        <dbReference type="SAM" id="MobiDB-lite"/>
    </source>
</evidence>
<feature type="region of interest" description="Disordered" evidence="1">
    <location>
        <begin position="322"/>
        <end position="350"/>
    </location>
</feature>
<dbReference type="GO" id="GO:0004519">
    <property type="term" value="F:endonuclease activity"/>
    <property type="evidence" value="ECO:0007669"/>
    <property type="project" value="UniProtKB-KW"/>
</dbReference>
<keyword evidence="5" id="KW-1185">Reference proteome</keyword>
<reference evidence="4" key="1">
    <citation type="submission" date="2023-07" db="EMBL/GenBank/DDBJ databases">
        <title>The genome sequence of Rhodocytophaga aerolata KACC 12507.</title>
        <authorList>
            <person name="Zhang X."/>
        </authorList>
    </citation>
    <scope>NUCLEOTIDE SEQUENCE</scope>
    <source>
        <strain evidence="4">KACC 12507</strain>
    </source>
</reference>
<proteinExistence type="predicted"/>